<dbReference type="GO" id="GO:0008982">
    <property type="term" value="F:protein-N(PI)-phosphohistidine-sugar phosphotransferase activity"/>
    <property type="evidence" value="ECO:0007669"/>
    <property type="project" value="InterPro"/>
</dbReference>
<sequence length="361" mass="37584">MNGKKIKDAIMGPLMSGTSWMIPFVVAGGIYFSLSVMLNGTLFGTPAQPTEGFLGQLNQIGSAGLALFIPILGGYIGYAIEDKAALAPGMIGAYLAREIGAGFIGGIAAGFIAGYTIRFLRKTIKLPPAYRTLLSIFIYPLIGTLVSGGAMVFLIGQPIATLMEMMTNGLNSLSGAAKVPLGLLLGSMVGVDMGGPINKVAYTFAQTQVDTLPYLMGGVGIAGAVPPLGIGLATILFKKKFSPEERDQGIAAIIMGCMGITEGAIPYATADPLRVIPAYVAGSAAGCVSGFLFGCLNHAPWGGLIVLPVVDNRLGYVAGALIGAIVVAVLMRILKPDYVPKGPKEENLDEIEELDFDFEEL</sequence>
<gene>
    <name evidence="11" type="ORF">H9754_10530</name>
</gene>
<evidence type="ECO:0000256" key="9">
    <source>
        <dbReference type="SAM" id="Phobius"/>
    </source>
</evidence>
<dbReference type="GO" id="GO:0005351">
    <property type="term" value="F:carbohydrate:proton symporter activity"/>
    <property type="evidence" value="ECO:0007669"/>
    <property type="project" value="InterPro"/>
</dbReference>
<reference evidence="11" key="2">
    <citation type="submission" date="2021-04" db="EMBL/GenBank/DDBJ databases">
        <authorList>
            <person name="Gilroy R."/>
        </authorList>
    </citation>
    <scope>NUCLEOTIDE SEQUENCE</scope>
    <source>
        <strain evidence="11">ChiSjej3B21-8574</strain>
    </source>
</reference>
<dbReference type="InterPro" id="IPR050864">
    <property type="entry name" value="Bacterial_PTS_Sugar_Transport"/>
</dbReference>
<dbReference type="PANTHER" id="PTHR30505:SF0">
    <property type="entry name" value="FRUCTOSE-LIKE PTS SYSTEM EIIBC COMPONENT-RELATED"/>
    <property type="match status" value="1"/>
</dbReference>
<evidence type="ECO:0000256" key="6">
    <source>
        <dbReference type="ARBA" id="ARBA00022692"/>
    </source>
</evidence>
<organism evidence="11 12">
    <name type="scientific">Candidatus Anaerostipes avistercoris</name>
    <dbReference type="NCBI Taxonomy" id="2838462"/>
    <lineage>
        <taxon>Bacteria</taxon>
        <taxon>Bacillati</taxon>
        <taxon>Bacillota</taxon>
        <taxon>Clostridia</taxon>
        <taxon>Lachnospirales</taxon>
        <taxon>Lachnospiraceae</taxon>
        <taxon>Anaerostipes</taxon>
    </lineage>
</organism>
<keyword evidence="2" id="KW-0813">Transport</keyword>
<dbReference type="NCBIfam" id="NF007787">
    <property type="entry name" value="PRK10478.1"/>
    <property type="match status" value="1"/>
</dbReference>
<keyword evidence="6 9" id="KW-0812">Transmembrane</keyword>
<feature type="transmembrane region" description="Helical" evidence="9">
    <location>
        <begin position="249"/>
        <end position="268"/>
    </location>
</feature>
<evidence type="ECO:0000256" key="7">
    <source>
        <dbReference type="ARBA" id="ARBA00022989"/>
    </source>
</evidence>
<reference evidence="11" key="1">
    <citation type="journal article" date="2021" name="PeerJ">
        <title>Extensive microbial diversity within the chicken gut microbiome revealed by metagenomics and culture.</title>
        <authorList>
            <person name="Gilroy R."/>
            <person name="Ravi A."/>
            <person name="Getino M."/>
            <person name="Pursley I."/>
            <person name="Horton D.L."/>
            <person name="Alikhan N.F."/>
            <person name="Baker D."/>
            <person name="Gharbi K."/>
            <person name="Hall N."/>
            <person name="Watson M."/>
            <person name="Adriaenssens E.M."/>
            <person name="Foster-Nyarko E."/>
            <person name="Jarju S."/>
            <person name="Secka A."/>
            <person name="Antonio M."/>
            <person name="Oren A."/>
            <person name="Chaudhuri R.R."/>
            <person name="La Ragione R."/>
            <person name="Hildebrand F."/>
            <person name="Pallen M.J."/>
        </authorList>
    </citation>
    <scope>NUCLEOTIDE SEQUENCE</scope>
    <source>
        <strain evidence="11">ChiSjej3B21-8574</strain>
    </source>
</reference>
<evidence type="ECO:0000313" key="11">
    <source>
        <dbReference type="EMBL" id="HJC50979.1"/>
    </source>
</evidence>
<feature type="transmembrane region" description="Helical" evidence="9">
    <location>
        <begin position="314"/>
        <end position="334"/>
    </location>
</feature>
<dbReference type="GO" id="GO:0005886">
    <property type="term" value="C:plasma membrane"/>
    <property type="evidence" value="ECO:0007669"/>
    <property type="project" value="UniProtKB-SubCell"/>
</dbReference>
<comment type="caution">
    <text evidence="11">The sequence shown here is derived from an EMBL/GenBank/DDBJ whole genome shotgun (WGS) entry which is preliminary data.</text>
</comment>
<keyword evidence="8 9" id="KW-0472">Membrane</keyword>
<evidence type="ECO:0000256" key="8">
    <source>
        <dbReference type="ARBA" id="ARBA00023136"/>
    </source>
</evidence>
<evidence type="ECO:0000256" key="4">
    <source>
        <dbReference type="ARBA" id="ARBA00022597"/>
    </source>
</evidence>
<dbReference type="PANTHER" id="PTHR30505">
    <property type="entry name" value="FRUCTOSE-LIKE PERMEASE"/>
    <property type="match status" value="1"/>
</dbReference>
<name>A0A9D2PKK6_9FIRM</name>
<feature type="domain" description="PTS EIIC type-2" evidence="10">
    <location>
        <begin position="10"/>
        <end position="334"/>
    </location>
</feature>
<accession>A0A9D2PKK6</accession>
<proteinExistence type="predicted"/>
<evidence type="ECO:0000259" key="10">
    <source>
        <dbReference type="PROSITE" id="PS51104"/>
    </source>
</evidence>
<evidence type="ECO:0000313" key="12">
    <source>
        <dbReference type="Proteomes" id="UP000823904"/>
    </source>
</evidence>
<dbReference type="PROSITE" id="PS51104">
    <property type="entry name" value="PTS_EIIC_TYPE_2"/>
    <property type="match status" value="1"/>
</dbReference>
<keyword evidence="5" id="KW-0598">Phosphotransferase system</keyword>
<feature type="transmembrane region" description="Helical" evidence="9">
    <location>
        <begin position="175"/>
        <end position="193"/>
    </location>
</feature>
<keyword evidence="4" id="KW-0762">Sugar transport</keyword>
<evidence type="ECO:0000256" key="5">
    <source>
        <dbReference type="ARBA" id="ARBA00022683"/>
    </source>
</evidence>
<feature type="transmembrane region" description="Helical" evidence="9">
    <location>
        <begin position="132"/>
        <end position="155"/>
    </location>
</feature>
<dbReference type="InterPro" id="IPR006327">
    <property type="entry name" value="PTS_IIC_fruc"/>
</dbReference>
<dbReference type="InterPro" id="IPR013014">
    <property type="entry name" value="PTS_EIIC_2"/>
</dbReference>
<feature type="transmembrane region" description="Helical" evidence="9">
    <location>
        <begin position="20"/>
        <end position="39"/>
    </location>
</feature>
<feature type="transmembrane region" description="Helical" evidence="9">
    <location>
        <begin position="214"/>
        <end position="237"/>
    </location>
</feature>
<dbReference type="AlphaFoldDB" id="A0A9D2PKK6"/>
<dbReference type="EMBL" id="DWWD01000042">
    <property type="protein sequence ID" value="HJC50979.1"/>
    <property type="molecule type" value="Genomic_DNA"/>
</dbReference>
<comment type="subcellular location">
    <subcellularLocation>
        <location evidence="1">Cell inner membrane</location>
        <topology evidence="1">Multi-pass membrane protein</topology>
    </subcellularLocation>
</comment>
<dbReference type="GO" id="GO:0009401">
    <property type="term" value="P:phosphoenolpyruvate-dependent sugar phosphotransferase system"/>
    <property type="evidence" value="ECO:0007669"/>
    <property type="project" value="UniProtKB-KW"/>
</dbReference>
<dbReference type="NCBIfam" id="TIGR01427">
    <property type="entry name" value="PTS_IIC_fructo"/>
    <property type="match status" value="1"/>
</dbReference>
<dbReference type="GO" id="GO:0090563">
    <property type="term" value="F:protein-phosphocysteine-sugar phosphotransferase activity"/>
    <property type="evidence" value="ECO:0007669"/>
    <property type="project" value="TreeGrafter"/>
</dbReference>
<feature type="transmembrane region" description="Helical" evidence="9">
    <location>
        <begin position="100"/>
        <end position="120"/>
    </location>
</feature>
<keyword evidence="7 9" id="KW-1133">Transmembrane helix</keyword>
<evidence type="ECO:0000256" key="1">
    <source>
        <dbReference type="ARBA" id="ARBA00004429"/>
    </source>
</evidence>
<protein>
    <submittedName>
        <fullName evidence="11">PTS fructose transporter subunit EIIC</fullName>
    </submittedName>
</protein>
<evidence type="ECO:0000256" key="2">
    <source>
        <dbReference type="ARBA" id="ARBA00022448"/>
    </source>
</evidence>
<dbReference type="Proteomes" id="UP000823904">
    <property type="component" value="Unassembled WGS sequence"/>
</dbReference>
<feature type="transmembrane region" description="Helical" evidence="9">
    <location>
        <begin position="60"/>
        <end position="80"/>
    </location>
</feature>
<keyword evidence="3" id="KW-1003">Cell membrane</keyword>
<evidence type="ECO:0000256" key="3">
    <source>
        <dbReference type="ARBA" id="ARBA00022475"/>
    </source>
</evidence>